<accession>A0A5E5P2K0</accession>
<gene>
    <name evidence="3" type="ORF">PAP18089_01898</name>
</gene>
<feature type="domain" description="HTH cro/C1-type" evidence="2">
    <location>
        <begin position="63"/>
        <end position="106"/>
    </location>
</feature>
<dbReference type="RefSeq" id="WP_150728610.1">
    <property type="nucleotide sequence ID" value="NZ_CABPSX010000003.1"/>
</dbReference>
<evidence type="ECO:0000256" key="1">
    <source>
        <dbReference type="SAM" id="MobiDB-lite"/>
    </source>
</evidence>
<dbReference type="EMBL" id="CABPSX010000003">
    <property type="protein sequence ID" value="VVG70926.1"/>
    <property type="molecule type" value="Genomic_DNA"/>
</dbReference>
<proteinExistence type="predicted"/>
<dbReference type="Proteomes" id="UP000364291">
    <property type="component" value="Unassembled WGS sequence"/>
</dbReference>
<dbReference type="PROSITE" id="PS50943">
    <property type="entry name" value="HTH_CROC1"/>
    <property type="match status" value="1"/>
</dbReference>
<protein>
    <recommendedName>
        <fullName evidence="2">HTH cro/C1-type domain-containing protein</fullName>
    </recommendedName>
</protein>
<feature type="compositionally biased region" description="Basic and acidic residues" evidence="1">
    <location>
        <begin position="189"/>
        <end position="199"/>
    </location>
</feature>
<evidence type="ECO:0000313" key="4">
    <source>
        <dbReference type="Proteomes" id="UP000364291"/>
    </source>
</evidence>
<dbReference type="InterPro" id="IPR001387">
    <property type="entry name" value="Cro/C1-type_HTH"/>
</dbReference>
<dbReference type="InterPro" id="IPR010982">
    <property type="entry name" value="Lambda_DNA-bd_dom_sf"/>
</dbReference>
<name>A0A5E5P2K0_9BURK</name>
<evidence type="ECO:0000259" key="2">
    <source>
        <dbReference type="PROSITE" id="PS50943"/>
    </source>
</evidence>
<dbReference type="GO" id="GO:0003677">
    <property type="term" value="F:DNA binding"/>
    <property type="evidence" value="ECO:0007669"/>
    <property type="project" value="InterPro"/>
</dbReference>
<dbReference type="Gene3D" id="1.10.260.40">
    <property type="entry name" value="lambda repressor-like DNA-binding domains"/>
    <property type="match status" value="1"/>
</dbReference>
<organism evidence="3 4">
    <name type="scientific">Pandoraea apista</name>
    <dbReference type="NCBI Taxonomy" id="93218"/>
    <lineage>
        <taxon>Bacteria</taxon>
        <taxon>Pseudomonadati</taxon>
        <taxon>Pseudomonadota</taxon>
        <taxon>Betaproteobacteria</taxon>
        <taxon>Burkholderiales</taxon>
        <taxon>Burkholderiaceae</taxon>
        <taxon>Pandoraea</taxon>
    </lineage>
</organism>
<sequence length="205" mass="22773">MEEVMREFYPVLEFSANGNSSSGFHCGNRRRGIISRMTKTPLREVLAANVRYYMRELPHVDKQVKLSKRSGIAQSSVNRVLAAQVDAQLSVVEALAKGIGIPASQLLTERGDVELPAALDPRKLVLLSAEDQRKLGAFAEFLLTQAATPPTETEKTAAFDRTYTASQEDREGAKRVAGRPLSNDSFSLDPHDKSTTRDQKTRRRK</sequence>
<dbReference type="OrthoDB" id="9032099at2"/>
<feature type="region of interest" description="Disordered" evidence="1">
    <location>
        <begin position="149"/>
        <end position="205"/>
    </location>
</feature>
<evidence type="ECO:0000313" key="3">
    <source>
        <dbReference type="EMBL" id="VVG70926.1"/>
    </source>
</evidence>
<dbReference type="SMART" id="SM00530">
    <property type="entry name" value="HTH_XRE"/>
    <property type="match status" value="1"/>
</dbReference>
<dbReference type="AlphaFoldDB" id="A0A5E5P2K0"/>
<reference evidence="3 4" key="1">
    <citation type="submission" date="2019-08" db="EMBL/GenBank/DDBJ databases">
        <authorList>
            <person name="Peeters C."/>
        </authorList>
    </citation>
    <scope>NUCLEOTIDE SEQUENCE [LARGE SCALE GENOMIC DNA]</scope>
    <source>
        <strain evidence="3 4">LMG 18089</strain>
    </source>
</reference>